<sequence>MPDLTLSASTSSSSITSDNHHHHHHRRHHHRSSSASSSYTERTRAHSVGPYPYYRKSTPQERQSSLGPPPTASISNPLSTTTTSSNTTTTTTSTPTNIMQTHPLLFNTSSDAAKLYNSSTILEEPYHIAPSSNSAKASAQQKYNLTAQTLQIGTWKRVCDLHCHMDLSTRTLIWCIGDEQQSFRIDIKLNLIQFIRMQSNSMTNTNKLEFFLSSPDQVKFFMTTPTDANTWVQCHDFTQDKQASSENVHVLEGFSLLQAEFMEILMQAPDLQSLVIQEEETSADMLQDDAVASMYHHGSQNSSFLNNNSSQSLLLDDVSTTDDGMATNLLLLQGLHLP</sequence>
<dbReference type="InterPro" id="IPR057939">
    <property type="entry name" value="TRF2_HOY1_PH"/>
</dbReference>
<gene>
    <name evidence="3" type="ORF">FB192DRAFT_1363212</name>
</gene>
<feature type="domain" description="TRF2/HOY1 PH-like" evidence="2">
    <location>
        <begin position="144"/>
        <end position="252"/>
    </location>
</feature>
<name>A0A8H4BQ95_MUCCL</name>
<protein>
    <recommendedName>
        <fullName evidence="2">TRF2/HOY1 PH-like domain-containing protein</fullName>
    </recommendedName>
</protein>
<dbReference type="EMBL" id="JAAECE010000002">
    <property type="protein sequence ID" value="KAF1805511.1"/>
    <property type="molecule type" value="Genomic_DNA"/>
</dbReference>
<feature type="region of interest" description="Disordered" evidence="1">
    <location>
        <begin position="1"/>
        <end position="101"/>
    </location>
</feature>
<reference evidence="3 4" key="1">
    <citation type="submission" date="2019-09" db="EMBL/GenBank/DDBJ databases">
        <authorList>
            <consortium name="DOE Joint Genome Institute"/>
            <person name="Mondo S.J."/>
            <person name="Navarro-Mendoza M.I."/>
            <person name="Perez-Arques C."/>
            <person name="Panchal S."/>
            <person name="Nicolas F.E."/>
            <person name="Ganguly P."/>
            <person name="Pangilinan J."/>
            <person name="Grigoriev I."/>
            <person name="Heitman J."/>
            <person name="Sanya K."/>
            <person name="Garre V."/>
        </authorList>
    </citation>
    <scope>NUCLEOTIDE SEQUENCE [LARGE SCALE GENOMIC DNA]</scope>
    <source>
        <strain evidence="3 4">MU402</strain>
    </source>
</reference>
<organism evidence="3 4">
    <name type="scientific">Mucor circinelloides f. lusitanicus</name>
    <name type="common">Mucor racemosus var. lusitanicus</name>
    <dbReference type="NCBI Taxonomy" id="29924"/>
    <lineage>
        <taxon>Eukaryota</taxon>
        <taxon>Fungi</taxon>
        <taxon>Fungi incertae sedis</taxon>
        <taxon>Mucoromycota</taxon>
        <taxon>Mucoromycotina</taxon>
        <taxon>Mucoromycetes</taxon>
        <taxon>Mucorales</taxon>
        <taxon>Mucorineae</taxon>
        <taxon>Mucoraceae</taxon>
        <taxon>Mucor</taxon>
    </lineage>
</organism>
<evidence type="ECO:0000313" key="3">
    <source>
        <dbReference type="EMBL" id="KAF1805511.1"/>
    </source>
</evidence>
<feature type="compositionally biased region" description="Low complexity" evidence="1">
    <location>
        <begin position="75"/>
        <end position="97"/>
    </location>
</feature>
<evidence type="ECO:0000256" key="1">
    <source>
        <dbReference type="SAM" id="MobiDB-lite"/>
    </source>
</evidence>
<feature type="compositionally biased region" description="Low complexity" evidence="1">
    <location>
        <begin position="1"/>
        <end position="17"/>
    </location>
</feature>
<dbReference type="Proteomes" id="UP000469890">
    <property type="component" value="Unassembled WGS sequence"/>
</dbReference>
<feature type="compositionally biased region" description="Basic residues" evidence="1">
    <location>
        <begin position="20"/>
        <end position="32"/>
    </location>
</feature>
<dbReference type="AlphaFoldDB" id="A0A8H4BQ95"/>
<proteinExistence type="predicted"/>
<accession>A0A8H4BQ95</accession>
<comment type="caution">
    <text evidence="3">The sequence shown here is derived from an EMBL/GenBank/DDBJ whole genome shotgun (WGS) entry which is preliminary data.</text>
</comment>
<dbReference type="Pfam" id="PF24818">
    <property type="entry name" value="PH_TRF2_HOY1"/>
    <property type="match status" value="1"/>
</dbReference>
<evidence type="ECO:0000313" key="4">
    <source>
        <dbReference type="Proteomes" id="UP000469890"/>
    </source>
</evidence>
<evidence type="ECO:0000259" key="2">
    <source>
        <dbReference type="Pfam" id="PF24818"/>
    </source>
</evidence>